<evidence type="ECO:0000256" key="12">
    <source>
        <dbReference type="ARBA" id="ARBA00048077"/>
    </source>
</evidence>
<feature type="active site" description="Cysteine persulfide intermediate" evidence="15">
    <location>
        <position position="253"/>
    </location>
</feature>
<feature type="binding site" description="covalent" evidence="16">
    <location>
        <position position="206"/>
    </location>
    <ligand>
        <name>heme c</name>
        <dbReference type="ChEBI" id="CHEBI:61717"/>
        <label>2</label>
    </ligand>
</feature>
<dbReference type="Proteomes" id="UP000183104">
    <property type="component" value="Unassembled WGS sequence"/>
</dbReference>
<evidence type="ECO:0000256" key="14">
    <source>
        <dbReference type="PIRNR" id="PIRNR038455"/>
    </source>
</evidence>
<evidence type="ECO:0000256" key="7">
    <source>
        <dbReference type="ARBA" id="ARBA00022729"/>
    </source>
</evidence>
<dbReference type="GO" id="GO:0020037">
    <property type="term" value="F:heme binding"/>
    <property type="evidence" value="ECO:0007669"/>
    <property type="project" value="InterPro"/>
</dbReference>
<evidence type="ECO:0000256" key="9">
    <source>
        <dbReference type="ARBA" id="ARBA00022982"/>
    </source>
</evidence>
<dbReference type="Pfam" id="PF21342">
    <property type="entry name" value="SoxA-TsdA_cyt-c"/>
    <property type="match status" value="2"/>
</dbReference>
<evidence type="ECO:0000256" key="10">
    <source>
        <dbReference type="ARBA" id="ARBA00023004"/>
    </source>
</evidence>
<comment type="subunit">
    <text evidence="2 14">Heterodimer of SoxA and SoxX.</text>
</comment>
<feature type="binding site" description="covalent" evidence="16">
    <location>
        <position position="75"/>
    </location>
    <ligand>
        <name>heme c</name>
        <dbReference type="ChEBI" id="CHEBI:61717"/>
        <label>1</label>
    </ligand>
</feature>
<keyword evidence="6 14" id="KW-0479">Metal-binding</keyword>
<feature type="domain" description="Cytochrome c" evidence="19">
    <location>
        <begin position="53"/>
        <end position="171"/>
    </location>
</feature>
<evidence type="ECO:0000256" key="13">
    <source>
        <dbReference type="ARBA" id="ARBA00048423"/>
    </source>
</evidence>
<dbReference type="EMBL" id="FMUN01000005">
    <property type="protein sequence ID" value="SCY37940.1"/>
    <property type="molecule type" value="Genomic_DNA"/>
</dbReference>
<feature type="binding site" evidence="16">
    <location>
        <position position="249"/>
    </location>
    <ligand>
        <name>substrate</name>
    </ligand>
</feature>
<keyword evidence="8 14" id="KW-0574">Periplasm</keyword>
<evidence type="ECO:0000256" key="18">
    <source>
        <dbReference type="SAM" id="SignalP"/>
    </source>
</evidence>
<comment type="subcellular location">
    <subcellularLocation>
        <location evidence="1 14">Periplasm</location>
    </subcellularLocation>
</comment>
<dbReference type="InterPro" id="IPR009056">
    <property type="entry name" value="Cyt_c-like_dom"/>
</dbReference>
<dbReference type="GO" id="GO:0070069">
    <property type="term" value="C:cytochrome complex"/>
    <property type="evidence" value="ECO:0007669"/>
    <property type="project" value="InterPro"/>
</dbReference>
<evidence type="ECO:0000256" key="17">
    <source>
        <dbReference type="PIRSR" id="PIRSR038455-3"/>
    </source>
</evidence>
<evidence type="ECO:0000256" key="16">
    <source>
        <dbReference type="PIRSR" id="PIRSR038455-2"/>
    </source>
</evidence>
<gene>
    <name evidence="20" type="ORF">SAMN05661077_1941</name>
</gene>
<comment type="similarity">
    <text evidence="11 14">Belongs to the SoxA family.</text>
</comment>
<dbReference type="NCBIfam" id="TIGR04484">
    <property type="entry name" value="thiosulf_SoxA"/>
    <property type="match status" value="1"/>
</dbReference>
<evidence type="ECO:0000256" key="8">
    <source>
        <dbReference type="ARBA" id="ARBA00022764"/>
    </source>
</evidence>
<dbReference type="InterPro" id="IPR025710">
    <property type="entry name" value="SoxA"/>
</dbReference>
<evidence type="ECO:0000256" key="3">
    <source>
        <dbReference type="ARBA" id="ARBA00022448"/>
    </source>
</evidence>
<evidence type="ECO:0000256" key="15">
    <source>
        <dbReference type="PIRSR" id="PIRSR038455-1"/>
    </source>
</evidence>
<keyword evidence="9 14" id="KW-0249">Electron transport</keyword>
<keyword evidence="10 14" id="KW-0408">Iron</keyword>
<comment type="catalytic activity">
    <reaction evidence="12 14">
        <text>L-cysteinyl-[SoxY protein] + thiosulfate + 2 Fe(III)-[cytochrome c] = S-sulfosulfanyl-L-cysteinyl-[SoxY protein] + 2 Fe(II)-[cytochrome c] + 2 H(+)</text>
        <dbReference type="Rhea" id="RHEA:56720"/>
        <dbReference type="Rhea" id="RHEA-COMP:10350"/>
        <dbReference type="Rhea" id="RHEA-COMP:14328"/>
        <dbReference type="Rhea" id="RHEA-COMP:14399"/>
        <dbReference type="Rhea" id="RHEA-COMP:14691"/>
        <dbReference type="ChEBI" id="CHEBI:15378"/>
        <dbReference type="ChEBI" id="CHEBI:29033"/>
        <dbReference type="ChEBI" id="CHEBI:29034"/>
        <dbReference type="ChEBI" id="CHEBI:29950"/>
        <dbReference type="ChEBI" id="CHEBI:33542"/>
        <dbReference type="ChEBI" id="CHEBI:139321"/>
        <dbReference type="EC" id="2.8.5.2"/>
    </reaction>
</comment>
<evidence type="ECO:0000313" key="20">
    <source>
        <dbReference type="EMBL" id="SCY37940.1"/>
    </source>
</evidence>
<organism evidence="20 21">
    <name type="scientific">Thiohalorhabdus denitrificans</name>
    <dbReference type="NCBI Taxonomy" id="381306"/>
    <lineage>
        <taxon>Bacteria</taxon>
        <taxon>Pseudomonadati</taxon>
        <taxon>Pseudomonadota</taxon>
        <taxon>Gammaproteobacteria</taxon>
        <taxon>Thiohalorhabdales</taxon>
        <taxon>Thiohalorhabdaceae</taxon>
        <taxon>Thiohalorhabdus</taxon>
    </lineage>
</organism>
<feature type="binding site" description="axial binding residue" evidence="17">
    <location>
        <position position="140"/>
    </location>
    <ligand>
        <name>heme c</name>
        <dbReference type="ChEBI" id="CHEBI:61717"/>
        <label>1</label>
    </ligand>
    <ligandPart>
        <name>Fe</name>
        <dbReference type="ChEBI" id="CHEBI:18248"/>
    </ligandPart>
</feature>
<evidence type="ECO:0000256" key="11">
    <source>
        <dbReference type="ARBA" id="ARBA00025746"/>
    </source>
</evidence>
<evidence type="ECO:0000259" key="19">
    <source>
        <dbReference type="PROSITE" id="PS51007"/>
    </source>
</evidence>
<dbReference type="PROSITE" id="PS51007">
    <property type="entry name" value="CYTC"/>
    <property type="match status" value="1"/>
</dbReference>
<evidence type="ECO:0000256" key="5">
    <source>
        <dbReference type="ARBA" id="ARBA00022679"/>
    </source>
</evidence>
<comment type="catalytic activity">
    <reaction evidence="13 14">
        <text>S-sulfanyl-L-cysteinyl-[SoxY protein] + thiosulfate + 2 Fe(III)-[cytochrome c] = S-(2-sulfodisulfanyl)-L-cysteinyl-[SoxY protein] + 2 Fe(II)-[cytochrome c] + 2 H(+)</text>
        <dbReference type="Rhea" id="RHEA:51224"/>
        <dbReference type="Rhea" id="RHEA-COMP:10350"/>
        <dbReference type="Rhea" id="RHEA-COMP:14399"/>
        <dbReference type="Rhea" id="RHEA-COMP:14689"/>
        <dbReference type="Rhea" id="RHEA-COMP:14690"/>
        <dbReference type="ChEBI" id="CHEBI:15378"/>
        <dbReference type="ChEBI" id="CHEBI:29033"/>
        <dbReference type="ChEBI" id="CHEBI:29034"/>
        <dbReference type="ChEBI" id="CHEBI:33542"/>
        <dbReference type="ChEBI" id="CHEBI:61963"/>
        <dbReference type="ChEBI" id="CHEBI:140664"/>
        <dbReference type="EC" id="2.8.5.2"/>
    </reaction>
</comment>
<keyword evidence="3 14" id="KW-0813">Transport</keyword>
<feature type="binding site" description="covalent" evidence="16">
    <location>
        <position position="209"/>
    </location>
    <ligand>
        <name>heme c</name>
        <dbReference type="ChEBI" id="CHEBI:61717"/>
        <label>2</label>
    </ligand>
</feature>
<dbReference type="InterPro" id="IPR036909">
    <property type="entry name" value="Cyt_c-like_dom_sf"/>
</dbReference>
<dbReference type="GO" id="GO:0016669">
    <property type="term" value="F:oxidoreductase activity, acting on a sulfur group of donors, cytochrome as acceptor"/>
    <property type="evidence" value="ECO:0007669"/>
    <property type="project" value="InterPro"/>
</dbReference>
<feature type="chain" id="PRO_5010186759" description="SoxAX cytochrome complex subunit A" evidence="18">
    <location>
        <begin position="24"/>
        <end position="292"/>
    </location>
</feature>
<sequence>MNVRLSLAVASIALLFGTNHASAQLGGGDDQPQRAVSEEGAEAIGEDFNPGELDIDSGMALFQEEGPNGKSCASCHGDEGEDLKGAATQFPKVVDDVYPIGNSSGPDLVHKGEKQGEELNPNKAIEGEGVRTLAMQINLCRVNNMDAEPWSFSQKHGEDMRHMTIFVKSLSNGMPLDIATDGKAKEYWEEGKEFYWMKRGQLNFSCGTCHVQNSGMRIRGQILSDVRGQYAKFPTFRMKQQQTRLTHTRYRGCNRRVRAHDLPFQADIYRSLEVYHGSLSNGEELRVPGHSL</sequence>
<dbReference type="GO" id="GO:0046872">
    <property type="term" value="F:metal ion binding"/>
    <property type="evidence" value="ECO:0007669"/>
    <property type="project" value="UniProtKB-KW"/>
</dbReference>
<keyword evidence="4 14" id="KW-0349">Heme</keyword>
<feature type="binding site" description="axial binding residue" evidence="17">
    <location>
        <position position="210"/>
    </location>
    <ligand>
        <name>heme c</name>
        <dbReference type="ChEBI" id="CHEBI:61717"/>
        <label>2</label>
    </ligand>
    <ligandPart>
        <name>Fe</name>
        <dbReference type="ChEBI" id="CHEBI:18248"/>
    </ligandPart>
</feature>
<evidence type="ECO:0000256" key="6">
    <source>
        <dbReference type="ARBA" id="ARBA00022723"/>
    </source>
</evidence>
<dbReference type="STRING" id="381306.AN478_04185"/>
<protein>
    <recommendedName>
        <fullName evidence="14">SoxAX cytochrome complex subunit A</fullName>
        <ecNumber evidence="14">2.8.5.2</ecNumber>
    </recommendedName>
    <alternativeName>
        <fullName evidence="14">Protein SoxA</fullName>
    </alternativeName>
    <alternativeName>
        <fullName evidence="14">Sulfur oxidizing protein A</fullName>
    </alternativeName>
    <alternativeName>
        <fullName evidence="14">Thiosulfate-oxidizing multienzyme system protein SoxA</fullName>
    </alternativeName>
</protein>
<dbReference type="GO" id="GO:0016740">
    <property type="term" value="F:transferase activity"/>
    <property type="evidence" value="ECO:0007669"/>
    <property type="project" value="UniProtKB-KW"/>
</dbReference>
<evidence type="ECO:0000256" key="4">
    <source>
        <dbReference type="ARBA" id="ARBA00022617"/>
    </source>
</evidence>
<dbReference type="AlphaFoldDB" id="A0A1G5FGD3"/>
<keyword evidence="7 18" id="KW-0732">Signal</keyword>
<accession>A0A1G5FGD3</accession>
<evidence type="ECO:0000313" key="21">
    <source>
        <dbReference type="Proteomes" id="UP000183104"/>
    </source>
</evidence>
<dbReference type="Gene3D" id="1.10.760.10">
    <property type="entry name" value="Cytochrome c-like domain"/>
    <property type="match status" value="2"/>
</dbReference>
<feature type="binding site" description="covalent" evidence="16">
    <location>
        <position position="72"/>
    </location>
    <ligand>
        <name>heme c</name>
        <dbReference type="ChEBI" id="CHEBI:61717"/>
        <label>1</label>
    </ligand>
</feature>
<dbReference type="GO" id="GO:0009055">
    <property type="term" value="F:electron transfer activity"/>
    <property type="evidence" value="ECO:0007669"/>
    <property type="project" value="InterPro"/>
</dbReference>
<reference evidence="21" key="1">
    <citation type="submission" date="2016-10" db="EMBL/GenBank/DDBJ databases">
        <authorList>
            <person name="Varghese N."/>
        </authorList>
    </citation>
    <scope>NUCLEOTIDE SEQUENCE [LARGE SCALE GENOMIC DNA]</scope>
    <source>
        <strain evidence="21">HL 19</strain>
    </source>
</reference>
<dbReference type="SUPFAM" id="SSF46626">
    <property type="entry name" value="Cytochrome c"/>
    <property type="match status" value="2"/>
</dbReference>
<keyword evidence="21" id="KW-1185">Reference proteome</keyword>
<dbReference type="GO" id="GO:0042597">
    <property type="term" value="C:periplasmic space"/>
    <property type="evidence" value="ECO:0007669"/>
    <property type="project" value="UniProtKB-SubCell"/>
</dbReference>
<dbReference type="GO" id="GO:0019417">
    <property type="term" value="P:sulfur oxidation"/>
    <property type="evidence" value="ECO:0007669"/>
    <property type="project" value="InterPro"/>
</dbReference>
<evidence type="ECO:0000256" key="2">
    <source>
        <dbReference type="ARBA" id="ARBA00011530"/>
    </source>
</evidence>
<feature type="signal peptide" evidence="18">
    <location>
        <begin position="1"/>
        <end position="23"/>
    </location>
</feature>
<feature type="binding site" description="axial binding residue" evidence="17">
    <location>
        <position position="76"/>
    </location>
    <ligand>
        <name>heme c</name>
        <dbReference type="ChEBI" id="CHEBI:61717"/>
        <label>1</label>
    </ligand>
    <ligandPart>
        <name>Fe</name>
        <dbReference type="ChEBI" id="CHEBI:18248"/>
    </ligandPart>
</feature>
<proteinExistence type="inferred from homology"/>
<dbReference type="RefSeq" id="WP_082432808.1">
    <property type="nucleotide sequence ID" value="NZ_FMUN01000005.1"/>
</dbReference>
<dbReference type="PIRSF" id="PIRSF038455">
    <property type="entry name" value="SoxA"/>
    <property type="match status" value="1"/>
</dbReference>
<name>A0A1G5FGD3_9GAMM</name>
<comment type="cofactor">
    <cofactor evidence="16">
        <name>heme</name>
        <dbReference type="ChEBI" id="CHEBI:30413"/>
    </cofactor>
    <text evidence="16">Binds 2 heme groups per subunit.</text>
</comment>
<dbReference type="EC" id="2.8.5.2" evidence="14"/>
<dbReference type="OrthoDB" id="9808312at2"/>
<keyword evidence="5 14" id="KW-0808">Transferase</keyword>
<feature type="binding site" description="axial binding residue" evidence="17">
    <location>
        <position position="253"/>
    </location>
    <ligand>
        <name>heme c</name>
        <dbReference type="ChEBI" id="CHEBI:61717"/>
        <label>2</label>
    </ligand>
    <ligandPart>
        <name>Fe</name>
        <dbReference type="ChEBI" id="CHEBI:18248"/>
    </ligandPart>
</feature>
<evidence type="ECO:0000256" key="1">
    <source>
        <dbReference type="ARBA" id="ARBA00004418"/>
    </source>
</evidence>